<dbReference type="EC" id="1.4.1.1" evidence="2"/>
<organism evidence="6 7">
    <name type="scientific">Pedobacter psychrophilus</name>
    <dbReference type="NCBI Taxonomy" id="1826909"/>
    <lineage>
        <taxon>Bacteria</taxon>
        <taxon>Pseudomonadati</taxon>
        <taxon>Bacteroidota</taxon>
        <taxon>Sphingobacteriia</taxon>
        <taxon>Sphingobacteriales</taxon>
        <taxon>Sphingobacteriaceae</taxon>
        <taxon>Pedobacter</taxon>
    </lineage>
</organism>
<dbReference type="SUPFAM" id="SSF51735">
    <property type="entry name" value="NAD(P)-binding Rossmann-fold domains"/>
    <property type="match status" value="1"/>
</dbReference>
<dbReference type="PANTHER" id="PTHR42795:SF1">
    <property type="entry name" value="ALANINE DEHYDROGENASE"/>
    <property type="match status" value="1"/>
</dbReference>
<dbReference type="CDD" id="cd05305">
    <property type="entry name" value="L-AlaDH"/>
    <property type="match status" value="1"/>
</dbReference>
<evidence type="ECO:0000259" key="4">
    <source>
        <dbReference type="SMART" id="SM01002"/>
    </source>
</evidence>
<accession>A0A179DD77</accession>
<dbReference type="InterPro" id="IPR008141">
    <property type="entry name" value="Ala_DH"/>
</dbReference>
<dbReference type="SMART" id="SM01002">
    <property type="entry name" value="AlaDh_PNT_C"/>
    <property type="match status" value="1"/>
</dbReference>
<dbReference type="Pfam" id="PF05222">
    <property type="entry name" value="AlaDh_PNT_N"/>
    <property type="match status" value="1"/>
</dbReference>
<sequence length="403" mass="44134">MGGFTEVAKQAMMQTQETLAPTKSKKNSLYIGIPKETSFQENRIALTPLSVALLVNNGHEVVIESGAGMGSNFADIKYSEQGAKIVYDVKEVYQADIILKIAPPTMDEVDMMKHHQILFSTLQMSTMKPEYVQALISKKITALALEYLRDEFNILTVVRAMSEIVGSTSVLIAAEYVSNVFGGKGLMLGGVTGVPPTEIVILGAGTVGEYAARTAIALGAEVKVFDTSLFRLRRLQDNIGCKVFTSVMQPIVLEKALITCDVVIGAVRANHGRSPCLVTEETVSKMKPDSVIIDVSIDQGGCFETSEVTNHKNPVFRKHEIIHYCVPNIASRVSRTATYALTNIFTPILIDIGEMGGIMDLIWEKTGIRNAVYLYQGAMTNKDLAQRFNLPHKDLNLLVVSNR</sequence>
<dbReference type="SMART" id="SM01003">
    <property type="entry name" value="AlaDh_PNT_N"/>
    <property type="match status" value="1"/>
</dbReference>
<evidence type="ECO:0000256" key="1">
    <source>
        <dbReference type="ARBA" id="ARBA00005689"/>
    </source>
</evidence>
<dbReference type="GO" id="GO:0005886">
    <property type="term" value="C:plasma membrane"/>
    <property type="evidence" value="ECO:0007669"/>
    <property type="project" value="TreeGrafter"/>
</dbReference>
<evidence type="ECO:0000256" key="2">
    <source>
        <dbReference type="ARBA" id="ARBA00012897"/>
    </source>
</evidence>
<protein>
    <recommendedName>
        <fullName evidence="2">alanine dehydrogenase</fullName>
        <ecNumber evidence="2">1.4.1.1</ecNumber>
    </recommendedName>
</protein>
<dbReference type="STRING" id="1826909.A5893_12810"/>
<dbReference type="SUPFAM" id="SSF52283">
    <property type="entry name" value="Formate/glycerate dehydrogenase catalytic domain-like"/>
    <property type="match status" value="1"/>
</dbReference>
<proteinExistence type="inferred from homology"/>
<dbReference type="Proteomes" id="UP000078459">
    <property type="component" value="Unassembled WGS sequence"/>
</dbReference>
<comment type="similarity">
    <text evidence="1">Belongs to the AlaDH/PNT family.</text>
</comment>
<gene>
    <name evidence="6" type="ORF">A5893_12810</name>
</gene>
<feature type="domain" description="Alanine dehydrogenase/pyridine nucleotide transhydrogenase NAD(H)-binding" evidence="4">
    <location>
        <begin position="177"/>
        <end position="325"/>
    </location>
</feature>
<dbReference type="AlphaFoldDB" id="A0A179DD77"/>
<evidence type="ECO:0000259" key="5">
    <source>
        <dbReference type="SMART" id="SM01003"/>
    </source>
</evidence>
<dbReference type="InterPro" id="IPR007886">
    <property type="entry name" value="AlaDH/PNT_N"/>
</dbReference>
<dbReference type="InterPro" id="IPR036291">
    <property type="entry name" value="NAD(P)-bd_dom_sf"/>
</dbReference>
<feature type="domain" description="Alanine dehydrogenase/pyridine nucleotide transhydrogenase N-terminal" evidence="5">
    <location>
        <begin position="32"/>
        <end position="165"/>
    </location>
</feature>
<reference evidence="6 7" key="2">
    <citation type="submission" date="2016-06" db="EMBL/GenBank/DDBJ databases">
        <title>Pedobacter psychrophilus sp. nov., isolated from Antarctic fragmentary rock.</title>
        <authorList>
            <person name="Svec P."/>
        </authorList>
    </citation>
    <scope>NUCLEOTIDE SEQUENCE [LARGE SCALE GENOMIC DNA]</scope>
    <source>
        <strain evidence="6 7">CCM 8644</strain>
    </source>
</reference>
<comment type="caution">
    <text evidence="6">The sequence shown here is derived from an EMBL/GenBank/DDBJ whole genome shotgun (WGS) entry which is preliminary data.</text>
</comment>
<dbReference type="GO" id="GO:0000286">
    <property type="term" value="F:alanine dehydrogenase activity"/>
    <property type="evidence" value="ECO:0007669"/>
    <property type="project" value="UniProtKB-EC"/>
</dbReference>
<dbReference type="InterPro" id="IPR007698">
    <property type="entry name" value="AlaDH/PNT_NAD(H)-bd"/>
</dbReference>
<dbReference type="EMBL" id="LWHJ01000029">
    <property type="protein sequence ID" value="OAQ38997.1"/>
    <property type="molecule type" value="Genomic_DNA"/>
</dbReference>
<dbReference type="PANTHER" id="PTHR42795">
    <property type="entry name" value="ALANINE DEHYDROGENASE"/>
    <property type="match status" value="1"/>
</dbReference>
<evidence type="ECO:0000313" key="7">
    <source>
        <dbReference type="Proteomes" id="UP000078459"/>
    </source>
</evidence>
<dbReference type="Pfam" id="PF01262">
    <property type="entry name" value="AlaDh_PNT_C"/>
    <property type="match status" value="1"/>
</dbReference>
<dbReference type="Gene3D" id="3.40.50.720">
    <property type="entry name" value="NAD(P)-binding Rossmann-like Domain"/>
    <property type="match status" value="2"/>
</dbReference>
<dbReference type="GO" id="GO:0042853">
    <property type="term" value="P:L-alanine catabolic process"/>
    <property type="evidence" value="ECO:0007669"/>
    <property type="project" value="InterPro"/>
</dbReference>
<name>A0A179DD77_9SPHI</name>
<reference evidence="6 7" key="1">
    <citation type="submission" date="2016-04" db="EMBL/GenBank/DDBJ databases">
        <authorList>
            <person name="Evans L.H."/>
            <person name="Alamgir A."/>
            <person name="Owens N."/>
            <person name="Weber N.D."/>
            <person name="Virtaneva K."/>
            <person name="Barbian K."/>
            <person name="Babar A."/>
            <person name="Rosenke K."/>
        </authorList>
    </citation>
    <scope>NUCLEOTIDE SEQUENCE [LARGE SCALE GENOMIC DNA]</scope>
    <source>
        <strain evidence="6 7">CCM 8644</strain>
    </source>
</reference>
<evidence type="ECO:0000313" key="6">
    <source>
        <dbReference type="EMBL" id="OAQ38997.1"/>
    </source>
</evidence>
<keyword evidence="7" id="KW-1185">Reference proteome</keyword>
<dbReference type="OrthoDB" id="9804592at2"/>
<evidence type="ECO:0000256" key="3">
    <source>
        <dbReference type="ARBA" id="ARBA00023002"/>
    </source>
</evidence>
<keyword evidence="3" id="KW-0560">Oxidoreductase</keyword>